<dbReference type="SUPFAM" id="SSF49749">
    <property type="entry name" value="Group II dsDNA viruses VP"/>
    <property type="match status" value="2"/>
</dbReference>
<dbReference type="Pfam" id="PF16903">
    <property type="entry name" value="Capsid_N"/>
    <property type="match status" value="1"/>
</dbReference>
<accession>A0A6C0J8D2</accession>
<evidence type="ECO:0000259" key="1">
    <source>
        <dbReference type="Pfam" id="PF04451"/>
    </source>
</evidence>
<evidence type="ECO:0000313" key="3">
    <source>
        <dbReference type="EMBL" id="QHU00996.1"/>
    </source>
</evidence>
<reference evidence="3" key="1">
    <citation type="journal article" date="2020" name="Nature">
        <title>Giant virus diversity and host interactions through global metagenomics.</title>
        <authorList>
            <person name="Schulz F."/>
            <person name="Roux S."/>
            <person name="Paez-Espino D."/>
            <person name="Jungbluth S."/>
            <person name="Walsh D.A."/>
            <person name="Denef V.J."/>
            <person name="McMahon K.D."/>
            <person name="Konstantinidis K.T."/>
            <person name="Eloe-Fadrosh E.A."/>
            <person name="Kyrpides N.C."/>
            <person name="Woyke T."/>
        </authorList>
    </citation>
    <scope>NUCLEOTIDE SEQUENCE</scope>
    <source>
        <strain evidence="3">GVMAG-M-3300025860-20</strain>
    </source>
</reference>
<dbReference type="Pfam" id="PF04451">
    <property type="entry name" value="Capsid_NCLDV"/>
    <property type="match status" value="1"/>
</dbReference>
<dbReference type="GO" id="GO:0005198">
    <property type="term" value="F:structural molecule activity"/>
    <property type="evidence" value="ECO:0007669"/>
    <property type="project" value="InterPro"/>
</dbReference>
<dbReference type="Gene3D" id="2.70.9.20">
    <property type="entry name" value="Major capsid protein Vp54"/>
    <property type="match status" value="1"/>
</dbReference>
<dbReference type="InterPro" id="IPR016112">
    <property type="entry name" value="VP_dsDNA_II"/>
</dbReference>
<protein>
    <recommendedName>
        <fullName evidence="4">Major capsid protein</fullName>
    </recommendedName>
</protein>
<dbReference type="EMBL" id="MN740333">
    <property type="protein sequence ID" value="QHU00996.1"/>
    <property type="molecule type" value="Genomic_DNA"/>
</dbReference>
<feature type="domain" description="Major capsid protein N-terminal" evidence="2">
    <location>
        <begin position="25"/>
        <end position="230"/>
    </location>
</feature>
<evidence type="ECO:0000259" key="2">
    <source>
        <dbReference type="Pfam" id="PF16903"/>
    </source>
</evidence>
<sequence>MTGAIMQLVAYGAQDIYLTGNPMITYFKTIYRRHTNFAIELIEQSFNGRVDFGRNLSAVISRNGDLISNAVISATIPTLVSADSTSVLRWTDNIGHHLIKTVGIEIGGQLIDQHFGDWLDIWAQLTVSAEHKDGYYTMIGQGEVDMLGRPTGLQKDIEGSHTEGTTIFVPLQFWFCRNYGLALPLIALSYHEVKINVQFAKVEELIRSGGIEVRDIALTAKLWIEYIYLDTDERRRFAQTSHEYLIEQVQRNTEIITASNSRASPNTDSISLNFKHPIKELIWVVQPIEYITGLDRQPSNYTSIQAPLPVDAVSSTSANTGISDNYPIIGTSLTELGLQAIRDNTILRDITNQSCSRPPGSKNPVIRAKLKLNGNDRFAVRKGTYFNWMQPRDHHTCIPDSPGINVYSFSLIPEKHQPSGTCNFSRINTACLILSTAVLTSRTENVNLSYPGIGSSNPLISSKCQCRIYAINYNVLRIMQGMSGLAYRY</sequence>
<dbReference type="InterPro" id="IPR007542">
    <property type="entry name" value="MCP_C"/>
</dbReference>
<evidence type="ECO:0008006" key="4">
    <source>
        <dbReference type="Google" id="ProtNLM"/>
    </source>
</evidence>
<dbReference type="InterPro" id="IPR038519">
    <property type="entry name" value="MCP_C_sf"/>
</dbReference>
<dbReference type="Gene3D" id="2.70.9.10">
    <property type="entry name" value="Adenovirus Type 2 Hexon, domain 4"/>
    <property type="match status" value="1"/>
</dbReference>
<name>A0A6C0J8D2_9ZZZZ</name>
<feature type="domain" description="Major capsid protein C-terminal" evidence="1">
    <location>
        <begin position="233"/>
        <end position="484"/>
    </location>
</feature>
<organism evidence="3">
    <name type="scientific">viral metagenome</name>
    <dbReference type="NCBI Taxonomy" id="1070528"/>
    <lineage>
        <taxon>unclassified sequences</taxon>
        <taxon>metagenomes</taxon>
        <taxon>organismal metagenomes</taxon>
    </lineage>
</organism>
<proteinExistence type="predicted"/>
<dbReference type="InterPro" id="IPR031654">
    <property type="entry name" value="Capsid_N"/>
</dbReference>
<dbReference type="AlphaFoldDB" id="A0A6C0J8D2"/>